<proteinExistence type="predicted"/>
<dbReference type="GO" id="GO:0050567">
    <property type="term" value="F:glutaminyl-tRNA synthase (glutamine-hydrolyzing) activity"/>
    <property type="evidence" value="ECO:0007669"/>
    <property type="project" value="TreeGrafter"/>
</dbReference>
<comment type="caution">
    <text evidence="6">The sequence shown here is derived from an EMBL/GenBank/DDBJ whole genome shotgun (WGS) entry which is preliminary data.</text>
</comment>
<dbReference type="GO" id="GO:0016740">
    <property type="term" value="F:transferase activity"/>
    <property type="evidence" value="ECO:0007669"/>
    <property type="project" value="UniProtKB-KW"/>
</dbReference>
<dbReference type="Pfam" id="PF02934">
    <property type="entry name" value="GatB_N"/>
    <property type="match status" value="1"/>
</dbReference>
<keyword evidence="3" id="KW-0067">ATP-binding</keyword>
<dbReference type="PANTHER" id="PTHR11659:SF0">
    <property type="entry name" value="GLUTAMYL-TRNA(GLN) AMIDOTRANSFERASE SUBUNIT B, MITOCHONDRIAL"/>
    <property type="match status" value="1"/>
</dbReference>
<dbReference type="InterPro" id="IPR017959">
    <property type="entry name" value="Asn/Gln-tRNA_amidoTrfase_suB/E"/>
</dbReference>
<name>A0A2G9Z0X9_9BACT</name>
<organism evidence="6 7">
    <name type="scientific">Candidatus Nealsonbacteria bacterium CG23_combo_of_CG06-09_8_20_14_all_36_12</name>
    <dbReference type="NCBI Taxonomy" id="1974718"/>
    <lineage>
        <taxon>Bacteria</taxon>
        <taxon>Candidatus Nealsoniibacteriota</taxon>
    </lineage>
</organism>
<dbReference type="SUPFAM" id="SSF55931">
    <property type="entry name" value="Glutamine synthetase/guanido kinase"/>
    <property type="match status" value="1"/>
</dbReference>
<dbReference type="EMBL" id="PCRS01000004">
    <property type="protein sequence ID" value="PIP25156.1"/>
    <property type="molecule type" value="Genomic_DNA"/>
</dbReference>
<dbReference type="InterPro" id="IPR006075">
    <property type="entry name" value="Asn/Gln-tRNA_Trfase_suB/E_cat"/>
</dbReference>
<accession>A0A2G9Z0X9</accession>
<evidence type="ECO:0000313" key="6">
    <source>
        <dbReference type="EMBL" id="PIP25156.1"/>
    </source>
</evidence>
<feature type="domain" description="Aspartyl/Glutamyl-tRNA(Gln) amidotransferase subunit B/E catalytic" evidence="5">
    <location>
        <begin position="6"/>
        <end position="75"/>
    </location>
</feature>
<dbReference type="GO" id="GO:0005524">
    <property type="term" value="F:ATP binding"/>
    <property type="evidence" value="ECO:0007669"/>
    <property type="project" value="UniProtKB-KW"/>
</dbReference>
<evidence type="ECO:0000259" key="5">
    <source>
        <dbReference type="Pfam" id="PF02934"/>
    </source>
</evidence>
<dbReference type="AlphaFoldDB" id="A0A2G9Z0X9"/>
<evidence type="ECO:0000256" key="1">
    <source>
        <dbReference type="ARBA" id="ARBA00022598"/>
    </source>
</evidence>
<keyword evidence="4" id="KW-0648">Protein biosynthesis</keyword>
<keyword evidence="6" id="KW-0808">Transferase</keyword>
<evidence type="ECO:0000256" key="2">
    <source>
        <dbReference type="ARBA" id="ARBA00022741"/>
    </source>
</evidence>
<sequence length="76" mass="8389">MAYQPTIGLEVHVELKTKSKMFCSCLNDPNEHHPNVNICQICTAQPGSLPVINKEAVRKTIKTGLALNCQIPENSQ</sequence>
<protein>
    <submittedName>
        <fullName evidence="6">Asp-tRNA(Asn)/Glu-tRNA(Gln) amidotransferase GatCAB subunit B</fullName>
    </submittedName>
</protein>
<dbReference type="GO" id="GO:0070681">
    <property type="term" value="P:glutaminyl-tRNAGln biosynthesis via transamidation"/>
    <property type="evidence" value="ECO:0007669"/>
    <property type="project" value="TreeGrafter"/>
</dbReference>
<dbReference type="PANTHER" id="PTHR11659">
    <property type="entry name" value="GLUTAMYL-TRNA GLN AMIDOTRANSFERASE SUBUNIT B MITOCHONDRIAL AND PROKARYOTIC PET112-RELATED"/>
    <property type="match status" value="1"/>
</dbReference>
<evidence type="ECO:0000313" key="7">
    <source>
        <dbReference type="Proteomes" id="UP000228681"/>
    </source>
</evidence>
<dbReference type="InterPro" id="IPR014746">
    <property type="entry name" value="Gln_synth/guanido_kin_cat_dom"/>
</dbReference>
<reference evidence="6 7" key="1">
    <citation type="submission" date="2017-09" db="EMBL/GenBank/DDBJ databases">
        <title>Depth-based differentiation of microbial function through sediment-hosted aquifers and enrichment of novel symbionts in the deep terrestrial subsurface.</title>
        <authorList>
            <person name="Probst A.J."/>
            <person name="Ladd B."/>
            <person name="Jarett J.K."/>
            <person name="Geller-Mcgrath D.E."/>
            <person name="Sieber C.M."/>
            <person name="Emerson J.B."/>
            <person name="Anantharaman K."/>
            <person name="Thomas B.C."/>
            <person name="Malmstrom R."/>
            <person name="Stieglmeier M."/>
            <person name="Klingl A."/>
            <person name="Woyke T."/>
            <person name="Ryan C.M."/>
            <person name="Banfield J.F."/>
        </authorList>
    </citation>
    <scope>NUCLEOTIDE SEQUENCE [LARGE SCALE GENOMIC DNA]</scope>
    <source>
        <strain evidence="6">CG23_combo_of_CG06-09_8_20_14_all_36_12</strain>
    </source>
</reference>
<dbReference type="GO" id="GO:0006412">
    <property type="term" value="P:translation"/>
    <property type="evidence" value="ECO:0007669"/>
    <property type="project" value="UniProtKB-KW"/>
</dbReference>
<evidence type="ECO:0000256" key="4">
    <source>
        <dbReference type="ARBA" id="ARBA00022917"/>
    </source>
</evidence>
<feature type="non-terminal residue" evidence="6">
    <location>
        <position position="76"/>
    </location>
</feature>
<dbReference type="Proteomes" id="UP000228681">
    <property type="component" value="Unassembled WGS sequence"/>
</dbReference>
<gene>
    <name evidence="6" type="ORF">COX34_00310</name>
</gene>
<keyword evidence="1" id="KW-0436">Ligase</keyword>
<keyword evidence="2" id="KW-0547">Nucleotide-binding</keyword>
<evidence type="ECO:0000256" key="3">
    <source>
        <dbReference type="ARBA" id="ARBA00022840"/>
    </source>
</evidence>